<name>A0A644ZNT3_9ZZZZ</name>
<evidence type="ECO:0000256" key="2">
    <source>
        <dbReference type="ARBA" id="ARBA00022801"/>
    </source>
</evidence>
<dbReference type="InterPro" id="IPR012340">
    <property type="entry name" value="NA-bd_OB-fold"/>
</dbReference>
<gene>
    <name evidence="5" type="primary">rnr_26</name>
    <name evidence="5" type="ORF">SDC9_89081</name>
</gene>
<accession>A0A644ZNT3</accession>
<dbReference type="GO" id="GO:0008859">
    <property type="term" value="F:exoribonuclease II activity"/>
    <property type="evidence" value="ECO:0007669"/>
    <property type="project" value="UniProtKB-EC"/>
</dbReference>
<evidence type="ECO:0000313" key="5">
    <source>
        <dbReference type="EMBL" id="MPM42416.1"/>
    </source>
</evidence>
<keyword evidence="3" id="KW-0269">Exonuclease</keyword>
<dbReference type="EC" id="3.1.13.1" evidence="5"/>
<dbReference type="GO" id="GO:0003676">
    <property type="term" value="F:nucleic acid binding"/>
    <property type="evidence" value="ECO:0007669"/>
    <property type="project" value="InterPro"/>
</dbReference>
<dbReference type="InterPro" id="IPR013223">
    <property type="entry name" value="RNase_B_OB_dom"/>
</dbReference>
<dbReference type="SMART" id="SM00357">
    <property type="entry name" value="CSP"/>
    <property type="match status" value="1"/>
</dbReference>
<keyword evidence="2 5" id="KW-0378">Hydrolase</keyword>
<comment type="caution">
    <text evidence="5">The sequence shown here is derived from an EMBL/GenBank/DDBJ whole genome shotgun (WGS) entry which is preliminary data.</text>
</comment>
<feature type="domain" description="Cold-shock" evidence="4">
    <location>
        <begin position="69"/>
        <end position="124"/>
    </location>
</feature>
<protein>
    <submittedName>
        <fullName evidence="5">Ribonuclease R</fullName>
        <ecNumber evidence="5">3.1.13.1</ecNumber>
    </submittedName>
</protein>
<proteinExistence type="predicted"/>
<evidence type="ECO:0000256" key="1">
    <source>
        <dbReference type="ARBA" id="ARBA00022722"/>
    </source>
</evidence>
<dbReference type="AlphaFoldDB" id="A0A644ZNT3"/>
<sequence>MILKDKIMAFMHTEAYKPLTAEDLAEQMELKGGELTEFWDLLQQLEDDANIIKTRFGKYGTPERMNLVVGRLSATNKGFGFVIPENPIEDEGDVFIPPDAMQNAMNNDRVVARINRPSGHGGAECSFPQ</sequence>
<evidence type="ECO:0000259" key="4">
    <source>
        <dbReference type="SMART" id="SM00357"/>
    </source>
</evidence>
<evidence type="ECO:0000256" key="3">
    <source>
        <dbReference type="ARBA" id="ARBA00022839"/>
    </source>
</evidence>
<dbReference type="InterPro" id="IPR011129">
    <property type="entry name" value="CSD"/>
</dbReference>
<dbReference type="Pfam" id="PF08206">
    <property type="entry name" value="OB_RNB"/>
    <property type="match status" value="1"/>
</dbReference>
<dbReference type="Gene3D" id="2.40.50.140">
    <property type="entry name" value="Nucleic acid-binding proteins"/>
    <property type="match status" value="1"/>
</dbReference>
<organism evidence="5">
    <name type="scientific">bioreactor metagenome</name>
    <dbReference type="NCBI Taxonomy" id="1076179"/>
    <lineage>
        <taxon>unclassified sequences</taxon>
        <taxon>metagenomes</taxon>
        <taxon>ecological metagenomes</taxon>
    </lineage>
</organism>
<dbReference type="EMBL" id="VSSQ01009725">
    <property type="protein sequence ID" value="MPM42416.1"/>
    <property type="molecule type" value="Genomic_DNA"/>
</dbReference>
<reference evidence="5" key="1">
    <citation type="submission" date="2019-08" db="EMBL/GenBank/DDBJ databases">
        <authorList>
            <person name="Kucharzyk K."/>
            <person name="Murdoch R.W."/>
            <person name="Higgins S."/>
            <person name="Loffler F."/>
        </authorList>
    </citation>
    <scope>NUCLEOTIDE SEQUENCE</scope>
</reference>
<dbReference type="SUPFAM" id="SSF50249">
    <property type="entry name" value="Nucleic acid-binding proteins"/>
    <property type="match status" value="1"/>
</dbReference>
<keyword evidence="1" id="KW-0540">Nuclease</keyword>